<evidence type="ECO:0000313" key="4">
    <source>
        <dbReference type="Proteomes" id="UP000002774"/>
    </source>
</evidence>
<evidence type="ECO:0000256" key="1">
    <source>
        <dbReference type="SAM" id="MobiDB-lite"/>
    </source>
</evidence>
<organism evidence="3 4">
    <name type="scientific">Mucilaginibacter paludis DSM 18603</name>
    <dbReference type="NCBI Taxonomy" id="714943"/>
    <lineage>
        <taxon>Bacteria</taxon>
        <taxon>Pseudomonadati</taxon>
        <taxon>Bacteroidota</taxon>
        <taxon>Sphingobacteriia</taxon>
        <taxon>Sphingobacteriales</taxon>
        <taxon>Sphingobacteriaceae</taxon>
        <taxon>Mucilaginibacter</taxon>
    </lineage>
</organism>
<gene>
    <name evidence="3" type="ORF">Mucpa_1464</name>
</gene>
<dbReference type="eggNOG" id="COG0810">
    <property type="taxonomic scope" value="Bacteria"/>
</dbReference>
<protein>
    <submittedName>
        <fullName evidence="3">Outer membrane transport energization protein TonB</fullName>
    </submittedName>
</protein>
<dbReference type="RefSeq" id="WP_008505442.1">
    <property type="nucleotide sequence ID" value="NZ_CM001403.1"/>
</dbReference>
<feature type="compositionally biased region" description="Polar residues" evidence="1">
    <location>
        <begin position="159"/>
        <end position="174"/>
    </location>
</feature>
<dbReference type="OrthoDB" id="676306at2"/>
<proteinExistence type="predicted"/>
<accession>H1XZD4</accession>
<reference evidence="3" key="1">
    <citation type="submission" date="2011-09" db="EMBL/GenBank/DDBJ databases">
        <title>The permanent draft genome of Mucilaginibacter paludis DSM 18603.</title>
        <authorList>
            <consortium name="US DOE Joint Genome Institute (JGI-PGF)"/>
            <person name="Lucas S."/>
            <person name="Han J."/>
            <person name="Lapidus A."/>
            <person name="Bruce D."/>
            <person name="Goodwin L."/>
            <person name="Pitluck S."/>
            <person name="Peters L."/>
            <person name="Kyrpides N."/>
            <person name="Mavromatis K."/>
            <person name="Ivanova N."/>
            <person name="Mikhailova N."/>
            <person name="Held B."/>
            <person name="Detter J.C."/>
            <person name="Tapia R."/>
            <person name="Han C."/>
            <person name="Land M."/>
            <person name="Hauser L."/>
            <person name="Markowitz V."/>
            <person name="Cheng J.-F."/>
            <person name="Hugenholtz P."/>
            <person name="Woyke T."/>
            <person name="Wu D."/>
            <person name="Tindall B."/>
            <person name="Brambilla E."/>
            <person name="Klenk H.-P."/>
            <person name="Eisen J.A."/>
        </authorList>
    </citation>
    <scope>NUCLEOTIDE SEQUENCE [LARGE SCALE GENOMIC DNA]</scope>
    <source>
        <strain evidence="3">DSM 18603</strain>
    </source>
</reference>
<feature type="compositionally biased region" description="Basic and acidic residues" evidence="1">
    <location>
        <begin position="85"/>
        <end position="98"/>
    </location>
</feature>
<keyword evidence="2" id="KW-0472">Membrane</keyword>
<name>H1XZD4_9SPHI</name>
<keyword evidence="2" id="KW-1133">Transmembrane helix</keyword>
<keyword evidence="2" id="KW-0812">Transmembrane</keyword>
<feature type="transmembrane region" description="Helical" evidence="2">
    <location>
        <begin position="12"/>
        <end position="31"/>
    </location>
</feature>
<sequence>MEYREENNYPKAYIATAIIMSVLFALSYFIVFKTPPKQEEGTGGILVNYGTTDEGMGTDFMSVEEVSRAEKANKSAPNKVTPNEATEKPSTEESDKKVVTQNTEDAPTVADNSKKPSNSLSTDAKKAVSKPTVNQNALYKGPKTNGTGSGDGTTGTPGNQGKPNGSNMSDNYNGTGSGNGGLNMAQRSFVSRPAVDNPKRNVGTIVIEIKVDKNGNVIDAGAGRGTTISDNNLIQKCIQAVYSSKLNASDVAPDTQVGKVTFVFKVN</sequence>
<dbReference type="Proteomes" id="UP000002774">
    <property type="component" value="Chromosome"/>
</dbReference>
<feature type="compositionally biased region" description="Polar residues" evidence="1">
    <location>
        <begin position="75"/>
        <end position="84"/>
    </location>
</feature>
<evidence type="ECO:0000256" key="2">
    <source>
        <dbReference type="SAM" id="Phobius"/>
    </source>
</evidence>
<evidence type="ECO:0000313" key="3">
    <source>
        <dbReference type="EMBL" id="EHQ25622.1"/>
    </source>
</evidence>
<dbReference type="AlphaFoldDB" id="H1XZD4"/>
<dbReference type="EMBL" id="CM001403">
    <property type="protein sequence ID" value="EHQ25622.1"/>
    <property type="molecule type" value="Genomic_DNA"/>
</dbReference>
<dbReference type="HOGENOM" id="CLU_082077_0_0_10"/>
<dbReference type="STRING" id="714943.Mucpa_1464"/>
<keyword evidence="4" id="KW-1185">Reference proteome</keyword>
<feature type="region of interest" description="Disordered" evidence="1">
    <location>
        <begin position="65"/>
        <end position="183"/>
    </location>
</feature>